<dbReference type="InterPro" id="IPR002937">
    <property type="entry name" value="Amino_oxidase"/>
</dbReference>
<organism evidence="3 4">
    <name type="scientific">Chaetomium fimeti</name>
    <dbReference type="NCBI Taxonomy" id="1854472"/>
    <lineage>
        <taxon>Eukaryota</taxon>
        <taxon>Fungi</taxon>
        <taxon>Dikarya</taxon>
        <taxon>Ascomycota</taxon>
        <taxon>Pezizomycotina</taxon>
        <taxon>Sordariomycetes</taxon>
        <taxon>Sordariomycetidae</taxon>
        <taxon>Sordariales</taxon>
        <taxon>Chaetomiaceae</taxon>
        <taxon>Chaetomium</taxon>
    </lineage>
</organism>
<protein>
    <recommendedName>
        <fullName evidence="2">Amine oxidase domain-containing protein</fullName>
    </recommendedName>
</protein>
<gene>
    <name evidence="3" type="ORF">B0H64DRAFT_347620</name>
</gene>
<dbReference type="Proteomes" id="UP001278766">
    <property type="component" value="Unassembled WGS sequence"/>
</dbReference>
<dbReference type="InterPro" id="IPR036188">
    <property type="entry name" value="FAD/NAD-bd_sf"/>
</dbReference>
<reference evidence="3" key="1">
    <citation type="journal article" date="2023" name="Mol. Phylogenet. Evol.">
        <title>Genome-scale phylogeny and comparative genomics of the fungal order Sordariales.</title>
        <authorList>
            <person name="Hensen N."/>
            <person name="Bonometti L."/>
            <person name="Westerberg I."/>
            <person name="Brannstrom I.O."/>
            <person name="Guillou S."/>
            <person name="Cros-Aarteil S."/>
            <person name="Calhoun S."/>
            <person name="Haridas S."/>
            <person name="Kuo A."/>
            <person name="Mondo S."/>
            <person name="Pangilinan J."/>
            <person name="Riley R."/>
            <person name="LaButti K."/>
            <person name="Andreopoulos B."/>
            <person name="Lipzen A."/>
            <person name="Chen C."/>
            <person name="Yan M."/>
            <person name="Daum C."/>
            <person name="Ng V."/>
            <person name="Clum A."/>
            <person name="Steindorff A."/>
            <person name="Ohm R.A."/>
            <person name="Martin F."/>
            <person name="Silar P."/>
            <person name="Natvig D.O."/>
            <person name="Lalanne C."/>
            <person name="Gautier V."/>
            <person name="Ament-Velasquez S.L."/>
            <person name="Kruys A."/>
            <person name="Hutchinson M.I."/>
            <person name="Powell A.J."/>
            <person name="Barry K."/>
            <person name="Miller A.N."/>
            <person name="Grigoriev I.V."/>
            <person name="Debuchy R."/>
            <person name="Gladieux P."/>
            <person name="Hiltunen Thoren M."/>
            <person name="Johannesson H."/>
        </authorList>
    </citation>
    <scope>NUCLEOTIDE SEQUENCE</scope>
    <source>
        <strain evidence="3">CBS 168.71</strain>
    </source>
</reference>
<feature type="compositionally biased region" description="Basic and acidic residues" evidence="1">
    <location>
        <begin position="77"/>
        <end position="91"/>
    </location>
</feature>
<feature type="region of interest" description="Disordered" evidence="1">
    <location>
        <begin position="72"/>
        <end position="97"/>
    </location>
</feature>
<evidence type="ECO:0000313" key="4">
    <source>
        <dbReference type="Proteomes" id="UP001278766"/>
    </source>
</evidence>
<dbReference type="AlphaFoldDB" id="A0AAE0HAB4"/>
<dbReference type="Gene3D" id="1.10.405.10">
    <property type="entry name" value="Guanine Nucleotide Dissociation Inhibitor, domain 1"/>
    <property type="match status" value="1"/>
</dbReference>
<reference evidence="3" key="2">
    <citation type="submission" date="2023-06" db="EMBL/GenBank/DDBJ databases">
        <authorList>
            <consortium name="Lawrence Berkeley National Laboratory"/>
            <person name="Haridas S."/>
            <person name="Hensen N."/>
            <person name="Bonometti L."/>
            <person name="Westerberg I."/>
            <person name="Brannstrom I.O."/>
            <person name="Guillou S."/>
            <person name="Cros-Aarteil S."/>
            <person name="Calhoun S."/>
            <person name="Kuo A."/>
            <person name="Mondo S."/>
            <person name="Pangilinan J."/>
            <person name="Riley R."/>
            <person name="Labutti K."/>
            <person name="Andreopoulos B."/>
            <person name="Lipzen A."/>
            <person name="Chen C."/>
            <person name="Yanf M."/>
            <person name="Daum C."/>
            <person name="Ng V."/>
            <person name="Clum A."/>
            <person name="Steindorff A."/>
            <person name="Ohm R."/>
            <person name="Martin F."/>
            <person name="Silar P."/>
            <person name="Natvig D."/>
            <person name="Lalanne C."/>
            <person name="Gautier V."/>
            <person name="Ament-Velasquez S.L."/>
            <person name="Kruys A."/>
            <person name="Hutchinson M.I."/>
            <person name="Powell A.J."/>
            <person name="Barry K."/>
            <person name="Miller A.N."/>
            <person name="Grigoriev I.V."/>
            <person name="Debuchy R."/>
            <person name="Gladieux P."/>
            <person name="Thoren M.H."/>
            <person name="Johannesson H."/>
        </authorList>
    </citation>
    <scope>NUCLEOTIDE SEQUENCE</scope>
    <source>
        <strain evidence="3">CBS 168.71</strain>
    </source>
</reference>
<dbReference type="EMBL" id="JAUEPN010000007">
    <property type="protein sequence ID" value="KAK3292620.1"/>
    <property type="molecule type" value="Genomic_DNA"/>
</dbReference>
<name>A0AAE0HAB4_9PEZI</name>
<feature type="non-terminal residue" evidence="3">
    <location>
        <position position="628"/>
    </location>
</feature>
<accession>A0AAE0HAB4</accession>
<dbReference type="GO" id="GO:0001716">
    <property type="term" value="F:L-amino-acid oxidase activity"/>
    <property type="evidence" value="ECO:0007669"/>
    <property type="project" value="TreeGrafter"/>
</dbReference>
<dbReference type="SUPFAM" id="SSF51905">
    <property type="entry name" value="FAD/NAD(P)-binding domain"/>
    <property type="match status" value="1"/>
</dbReference>
<proteinExistence type="predicted"/>
<dbReference type="GO" id="GO:0009063">
    <property type="term" value="P:amino acid catabolic process"/>
    <property type="evidence" value="ECO:0007669"/>
    <property type="project" value="TreeGrafter"/>
</dbReference>
<evidence type="ECO:0000259" key="2">
    <source>
        <dbReference type="Pfam" id="PF01593"/>
    </source>
</evidence>
<evidence type="ECO:0000313" key="3">
    <source>
        <dbReference type="EMBL" id="KAK3292620.1"/>
    </source>
</evidence>
<comment type="caution">
    <text evidence="3">The sequence shown here is derived from an EMBL/GenBank/DDBJ whole genome shotgun (WGS) entry which is preliminary data.</text>
</comment>
<dbReference type="RefSeq" id="XP_062656134.1">
    <property type="nucleotide sequence ID" value="XM_062801369.1"/>
</dbReference>
<dbReference type="InterPro" id="IPR050281">
    <property type="entry name" value="Flavin_monoamine_oxidase"/>
</dbReference>
<keyword evidence="4" id="KW-1185">Reference proteome</keyword>
<sequence>MEASKAPRPLSDDFEIHEYTQGDVASPGTAPLLRFLLNFTKPETDYQEALKSKDGRALWSIGNEALRAVPFRGRSTRGAEPEPAPGKHEIPDESAQDEATYTDMINGPGLKGVPKGTSVTIVGGGISGLVAGYELKRAGFVVHILEASSRVGGRIVTFRDPVLAPGLHGEGGAMRIPGNHFLLRAYLKKFQLDDQLFRFEMKNKFIYLSDYQGGSKLTYDDFNKKLNAKDRDLLAVFPGLDETEKGKTCDQLFLEAVAPVVQEFEDAYNKGDGDKPIRIRRAYQTVTRKYDKYTLRSFLKEVAGWSDDAIRLYDLGNAHVVYENGFIESWKDAFLSSNTEGQTSGMQQLQYGMDQVPKAFLSSDLGEESLDDNITYGARVTHLEDLPPQGDKSPQVKVHYETANHKYTLTSDYVILAVPYTAQRLITKSRPFRLELEQAIRDVRYIEVTKVLLQYKKRWWEQVFTENGQGTDGGLVSDLPIRYTMFPVTEGNTQTNDTNRGAIMAAYTFQQDATILSAMPEERRVRTAAENLDRIFPGAGSLKYLEGGTSQAFPTDELAGGSAFCYFGPRQKGQYLETMCTPDWAYPKDPKSYRVFLAGEHASYTHGWIQGAMEAALRCVSQVHKAAT</sequence>
<dbReference type="Pfam" id="PF01593">
    <property type="entry name" value="Amino_oxidase"/>
    <property type="match status" value="1"/>
</dbReference>
<dbReference type="Gene3D" id="3.90.660.10">
    <property type="match status" value="1"/>
</dbReference>
<feature type="domain" description="Amine oxidase" evidence="2">
    <location>
        <begin position="126"/>
        <end position="623"/>
    </location>
</feature>
<evidence type="ECO:0000256" key="1">
    <source>
        <dbReference type="SAM" id="MobiDB-lite"/>
    </source>
</evidence>
<dbReference type="GeneID" id="87838317"/>
<dbReference type="PANTHER" id="PTHR10742:SF342">
    <property type="entry name" value="AMINE OXIDASE"/>
    <property type="match status" value="1"/>
</dbReference>
<dbReference type="SUPFAM" id="SSF54373">
    <property type="entry name" value="FAD-linked reductases, C-terminal domain"/>
    <property type="match status" value="1"/>
</dbReference>
<dbReference type="Gene3D" id="1.10.10.1620">
    <property type="match status" value="1"/>
</dbReference>
<dbReference type="PANTHER" id="PTHR10742">
    <property type="entry name" value="FLAVIN MONOAMINE OXIDASE"/>
    <property type="match status" value="1"/>
</dbReference>
<dbReference type="Gene3D" id="3.50.50.60">
    <property type="entry name" value="FAD/NAD(P)-binding domain"/>
    <property type="match status" value="1"/>
</dbReference>